<dbReference type="AlphaFoldDB" id="T0H5U7"/>
<dbReference type="Pfam" id="PF01402">
    <property type="entry name" value="RHH_1"/>
    <property type="match status" value="1"/>
</dbReference>
<dbReference type="EMBL" id="ATDP01000106">
    <property type="protein sequence ID" value="EQB11706.1"/>
    <property type="molecule type" value="Genomic_DNA"/>
</dbReference>
<dbReference type="Proteomes" id="UP000015531">
    <property type="component" value="Unassembled WGS sequence"/>
</dbReference>
<dbReference type="OrthoDB" id="9968714at2"/>
<protein>
    <recommendedName>
        <fullName evidence="1">Ribbon-helix-helix protein CopG domain-containing protein</fullName>
    </recommendedName>
</protein>
<comment type="caution">
    <text evidence="2">The sequence shown here is derived from an EMBL/GenBank/DDBJ whole genome shotgun (WGS) entry which is preliminary data.</text>
</comment>
<dbReference type="GO" id="GO:0006355">
    <property type="term" value="P:regulation of DNA-templated transcription"/>
    <property type="evidence" value="ECO:0007669"/>
    <property type="project" value="InterPro"/>
</dbReference>
<gene>
    <name evidence="2" type="ORF">RLDS_21485</name>
</gene>
<organism evidence="2 3">
    <name type="scientific">Sphingobium lactosutens DS20</name>
    <dbReference type="NCBI Taxonomy" id="1331060"/>
    <lineage>
        <taxon>Bacteria</taxon>
        <taxon>Pseudomonadati</taxon>
        <taxon>Pseudomonadota</taxon>
        <taxon>Alphaproteobacteria</taxon>
        <taxon>Sphingomonadales</taxon>
        <taxon>Sphingomonadaceae</taxon>
        <taxon>Sphingobium</taxon>
    </lineage>
</organism>
<proteinExistence type="predicted"/>
<feature type="domain" description="Ribbon-helix-helix protein CopG" evidence="1">
    <location>
        <begin position="8"/>
        <end position="44"/>
    </location>
</feature>
<dbReference type="RefSeq" id="WP_021227770.1">
    <property type="nucleotide sequence ID" value="NZ_ATDP01000106.1"/>
</dbReference>
<reference evidence="2 3" key="1">
    <citation type="journal article" date="2013" name="Genome Announc.">
        <title>Draft Genome Sequence of Sphingobium lactosutens Strain DS20T, Isolated from a Hexachlorocyclohexane Dumpsite.</title>
        <authorList>
            <person name="Kumar R."/>
            <person name="Dwivedi V."/>
            <person name="Negi V."/>
            <person name="Khurana J.P."/>
            <person name="Lal R."/>
        </authorList>
    </citation>
    <scope>NUCLEOTIDE SEQUENCE [LARGE SCALE GENOMIC DNA]</scope>
    <source>
        <strain evidence="2 3">DS20</strain>
    </source>
</reference>
<accession>T0H5U7</accession>
<evidence type="ECO:0000313" key="2">
    <source>
        <dbReference type="EMBL" id="EQB11706.1"/>
    </source>
</evidence>
<name>T0H5U7_9SPHN</name>
<keyword evidence="3" id="KW-1185">Reference proteome</keyword>
<evidence type="ECO:0000259" key="1">
    <source>
        <dbReference type="Pfam" id="PF01402"/>
    </source>
</evidence>
<dbReference type="InterPro" id="IPR002145">
    <property type="entry name" value="CopG"/>
</dbReference>
<sequence>MTVSKTLINFHVPSDLLATFDRLCRLNGKPRSQILNDLLRSWVLETGRQMLTRIDEVRKIDQHLKSACEKGFDGRLPDMLPQAGNAVQTPARRRFSDF</sequence>
<dbReference type="PATRIC" id="fig|1331060.3.peg.4154"/>
<evidence type="ECO:0000313" key="3">
    <source>
        <dbReference type="Proteomes" id="UP000015531"/>
    </source>
</evidence>